<dbReference type="InterPro" id="IPR001173">
    <property type="entry name" value="Glyco_trans_2-like"/>
</dbReference>
<accession>A0A1A8Z5K7</accession>
<reference evidence="3" key="1">
    <citation type="submission" date="2016-06" db="EMBL/GenBank/DDBJ databases">
        <authorList>
            <person name="Varghese N."/>
            <person name="Submissions Spin"/>
        </authorList>
    </citation>
    <scope>NUCLEOTIDE SEQUENCE [LARGE SCALE GENOMIC DNA]</scope>
    <source>
        <strain evidence="3">DSM 44815</strain>
    </source>
</reference>
<dbReference type="OrthoDB" id="2676521at2"/>
<dbReference type="EMBL" id="LT594323">
    <property type="protein sequence ID" value="SBT39131.1"/>
    <property type="molecule type" value="Genomic_DNA"/>
</dbReference>
<dbReference type="PANTHER" id="PTHR43685:SF2">
    <property type="entry name" value="GLYCOSYLTRANSFERASE 2-LIKE DOMAIN-CONTAINING PROTEIN"/>
    <property type="match status" value="1"/>
</dbReference>
<dbReference type="Proteomes" id="UP000199385">
    <property type="component" value="Chromosome I"/>
</dbReference>
<proteinExistence type="predicted"/>
<evidence type="ECO:0000313" key="2">
    <source>
        <dbReference type="EMBL" id="SBT39131.1"/>
    </source>
</evidence>
<protein>
    <submittedName>
        <fullName evidence="2">Glycosyltransferase involved in cell wall bisynthesis</fullName>
    </submittedName>
</protein>
<dbReference type="SUPFAM" id="SSF53448">
    <property type="entry name" value="Nucleotide-diphospho-sugar transferases"/>
    <property type="match status" value="1"/>
</dbReference>
<dbReference type="Gene3D" id="3.90.550.10">
    <property type="entry name" value="Spore Coat Polysaccharide Biosynthesis Protein SpsA, Chain A"/>
    <property type="match status" value="1"/>
</dbReference>
<gene>
    <name evidence="2" type="ORF">GA0070611_0801</name>
</gene>
<dbReference type="PATRIC" id="fig|261654.4.peg.823"/>
<keyword evidence="2" id="KW-0808">Transferase</keyword>
<keyword evidence="3" id="KW-1185">Reference proteome</keyword>
<dbReference type="AlphaFoldDB" id="A0A1A8Z5K7"/>
<dbReference type="GO" id="GO:0016740">
    <property type="term" value="F:transferase activity"/>
    <property type="evidence" value="ECO:0007669"/>
    <property type="project" value="UniProtKB-KW"/>
</dbReference>
<dbReference type="STRING" id="261654.GA0070611_0801"/>
<organism evidence="2 3">
    <name type="scientific">Micromonospora auratinigra</name>
    <dbReference type="NCBI Taxonomy" id="261654"/>
    <lineage>
        <taxon>Bacteria</taxon>
        <taxon>Bacillati</taxon>
        <taxon>Actinomycetota</taxon>
        <taxon>Actinomycetes</taxon>
        <taxon>Micromonosporales</taxon>
        <taxon>Micromonosporaceae</taxon>
        <taxon>Micromonospora</taxon>
    </lineage>
</organism>
<name>A0A1A8Z5K7_9ACTN</name>
<evidence type="ECO:0000313" key="3">
    <source>
        <dbReference type="Proteomes" id="UP000199385"/>
    </source>
</evidence>
<dbReference type="InterPro" id="IPR050834">
    <property type="entry name" value="Glycosyltransf_2"/>
</dbReference>
<sequence>MTPAVSVVITTYNRRAVLPTAIDGALAQQGCTFEVIVVDDGSTDDTVAALARRYAGEPRLRVLTRANGGPAAARNTGIDAARAEWTALLDSDDWWEPTYLSSQLAVLAAHPDADLVLCNGRRQDQDGSWHLLFDNPNFTMPTSIEAMCAGTWIQPTFTVVRTEVARRIRFDEAFRLGDDQEFMWRFLDAGHRCVPNPAPLAEYRAVSAGDVPTEEQLTADFDRLMLGAYAVWQHHGRRYPAVIRRRGLDFDRLFGELLMRHGRAHEARFHLWRWWLARPWQPRPAWLLLRSSTRR</sequence>
<dbReference type="CDD" id="cd00761">
    <property type="entry name" value="Glyco_tranf_GTA_type"/>
    <property type="match status" value="1"/>
</dbReference>
<dbReference type="PANTHER" id="PTHR43685">
    <property type="entry name" value="GLYCOSYLTRANSFERASE"/>
    <property type="match status" value="1"/>
</dbReference>
<dbReference type="Pfam" id="PF00535">
    <property type="entry name" value="Glycos_transf_2"/>
    <property type="match status" value="1"/>
</dbReference>
<feature type="domain" description="Glycosyltransferase 2-like" evidence="1">
    <location>
        <begin position="6"/>
        <end position="133"/>
    </location>
</feature>
<evidence type="ECO:0000259" key="1">
    <source>
        <dbReference type="Pfam" id="PF00535"/>
    </source>
</evidence>
<dbReference type="InterPro" id="IPR029044">
    <property type="entry name" value="Nucleotide-diphossugar_trans"/>
</dbReference>